<proteinExistence type="predicted"/>
<gene>
    <name evidence="1" type="ORF">Tci_873508</name>
</gene>
<dbReference type="AlphaFoldDB" id="A0A699SWZ8"/>
<feature type="non-terminal residue" evidence="1">
    <location>
        <position position="1"/>
    </location>
</feature>
<reference evidence="1" key="1">
    <citation type="journal article" date="2019" name="Sci. Rep.">
        <title>Draft genome of Tanacetum cinerariifolium, the natural source of mosquito coil.</title>
        <authorList>
            <person name="Yamashiro T."/>
            <person name="Shiraishi A."/>
            <person name="Satake H."/>
            <person name="Nakayama K."/>
        </authorList>
    </citation>
    <scope>NUCLEOTIDE SEQUENCE</scope>
</reference>
<organism evidence="1">
    <name type="scientific">Tanacetum cinerariifolium</name>
    <name type="common">Dalmatian daisy</name>
    <name type="synonym">Chrysanthemum cinerariifolium</name>
    <dbReference type="NCBI Taxonomy" id="118510"/>
    <lineage>
        <taxon>Eukaryota</taxon>
        <taxon>Viridiplantae</taxon>
        <taxon>Streptophyta</taxon>
        <taxon>Embryophyta</taxon>
        <taxon>Tracheophyta</taxon>
        <taxon>Spermatophyta</taxon>
        <taxon>Magnoliopsida</taxon>
        <taxon>eudicotyledons</taxon>
        <taxon>Gunneridae</taxon>
        <taxon>Pentapetalae</taxon>
        <taxon>asterids</taxon>
        <taxon>campanulids</taxon>
        <taxon>Asterales</taxon>
        <taxon>Asteraceae</taxon>
        <taxon>Asteroideae</taxon>
        <taxon>Anthemideae</taxon>
        <taxon>Anthemidinae</taxon>
        <taxon>Tanacetum</taxon>
    </lineage>
</organism>
<accession>A0A699SWZ8</accession>
<dbReference type="EMBL" id="BKCJ011191925">
    <property type="protein sequence ID" value="GFD01539.1"/>
    <property type="molecule type" value="Genomic_DNA"/>
</dbReference>
<evidence type="ECO:0000313" key="1">
    <source>
        <dbReference type="EMBL" id="GFD01539.1"/>
    </source>
</evidence>
<sequence length="50" mass="5775">PFKIGKVRETLTEGEEGALYLRLEQDRVFADLSPEEKDRVTPGKEDRIDQ</sequence>
<comment type="caution">
    <text evidence="1">The sequence shown here is derived from an EMBL/GenBank/DDBJ whole genome shotgun (WGS) entry which is preliminary data.</text>
</comment>
<name>A0A699SWZ8_TANCI</name>
<protein>
    <submittedName>
        <fullName evidence="1">Uncharacterized protein</fullName>
    </submittedName>
</protein>